<feature type="transmembrane region" description="Helical" evidence="6">
    <location>
        <begin position="94"/>
        <end position="120"/>
    </location>
</feature>
<dbReference type="InterPro" id="IPR020846">
    <property type="entry name" value="MFS_dom"/>
</dbReference>
<feature type="compositionally biased region" description="Basic and acidic residues" evidence="5">
    <location>
        <begin position="37"/>
        <end position="46"/>
    </location>
</feature>
<keyword evidence="3 6" id="KW-1133">Transmembrane helix</keyword>
<evidence type="ECO:0000256" key="6">
    <source>
        <dbReference type="SAM" id="Phobius"/>
    </source>
</evidence>
<feature type="compositionally biased region" description="Basic and acidic residues" evidence="5">
    <location>
        <begin position="535"/>
        <end position="544"/>
    </location>
</feature>
<accession>A0A167RS17</accession>
<dbReference type="Proteomes" id="UP000076738">
    <property type="component" value="Unassembled WGS sequence"/>
</dbReference>
<evidence type="ECO:0000256" key="1">
    <source>
        <dbReference type="ARBA" id="ARBA00004141"/>
    </source>
</evidence>
<feature type="transmembrane region" description="Helical" evidence="6">
    <location>
        <begin position="482"/>
        <end position="502"/>
    </location>
</feature>
<feature type="region of interest" description="Disordered" evidence="5">
    <location>
        <begin position="507"/>
        <end position="544"/>
    </location>
</feature>
<feature type="transmembrane region" description="Helical" evidence="6">
    <location>
        <begin position="219"/>
        <end position="243"/>
    </location>
</feature>
<keyword evidence="4 6" id="KW-0472">Membrane</keyword>
<reference evidence="8 9" key="1">
    <citation type="journal article" date="2016" name="Mol. Biol. Evol.">
        <title>Comparative Genomics of Early-Diverging Mushroom-Forming Fungi Provides Insights into the Origins of Lignocellulose Decay Capabilities.</title>
        <authorList>
            <person name="Nagy L.G."/>
            <person name="Riley R."/>
            <person name="Tritt A."/>
            <person name="Adam C."/>
            <person name="Daum C."/>
            <person name="Floudas D."/>
            <person name="Sun H."/>
            <person name="Yadav J.S."/>
            <person name="Pangilinan J."/>
            <person name="Larsson K.H."/>
            <person name="Matsuura K."/>
            <person name="Barry K."/>
            <person name="Labutti K."/>
            <person name="Kuo R."/>
            <person name="Ohm R.A."/>
            <person name="Bhattacharya S.S."/>
            <person name="Shirouzu T."/>
            <person name="Yoshinaga Y."/>
            <person name="Martin F.M."/>
            <person name="Grigoriev I.V."/>
            <person name="Hibbett D.S."/>
        </authorList>
    </citation>
    <scope>NUCLEOTIDE SEQUENCE [LARGE SCALE GENOMIC DNA]</scope>
    <source>
        <strain evidence="8 9">TUFC12733</strain>
    </source>
</reference>
<evidence type="ECO:0000256" key="3">
    <source>
        <dbReference type="ARBA" id="ARBA00022989"/>
    </source>
</evidence>
<sequence length="544" mass="59548">MPLPSLPALPAPTRPPSSRGSHRSAGAHSVVLFPPSERYKAPHPEKAPTPPPASPHPPEQERLELATRRWIDIGTVFPVLQDPKRYSMAVKITILLVVSIVTLAAPFTGNAFLPAFTIMLNTLHTSKTDVNMTSTVFLLALGACPMWHAYFSERYGRRPVYIFTTIIFVISSVALARATDIGVVIGLRFLQAVGSSTAQSVGAGTLSDIFYPHQRGRAFGVYYVCPNLGPLLAPIFGGLLVQWRGWHAIAWFLALYGVAMWIMLFVLLPETPSTPRPRSSKKWYKTLGEETWNHCVHPLHSLQYLAFPPIGLTTLYISICFSCTFAYSTNIPYEYAAAPYDFSQISIGLVFIAGCLGQIMGSVTSGKLSDMVVIHAKKTMGDAYRPEVRLRVSWLGVPFCPIGLLLYGWTIETNQFWFVPLIGIFLFCIGLQLANSPIIAYYSEAVPGKSASIVAVHNLCRMFAGALVSAITPTAISSIGTGWFMTILAGMTALGALALEAVRRRGGRWREEREERMREGEGEEGEGEGAGVGTKDMDMDKGKA</sequence>
<dbReference type="OrthoDB" id="3066029at2759"/>
<name>A0A167RS17_CALVF</name>
<evidence type="ECO:0000313" key="9">
    <source>
        <dbReference type="Proteomes" id="UP000076738"/>
    </source>
</evidence>
<dbReference type="EMBL" id="KV417267">
    <property type="protein sequence ID" value="KZP01212.1"/>
    <property type="molecule type" value="Genomic_DNA"/>
</dbReference>
<dbReference type="PROSITE" id="PS50850">
    <property type="entry name" value="MFS"/>
    <property type="match status" value="1"/>
</dbReference>
<protein>
    <submittedName>
        <fullName evidence="8">MFS general substrate transporter</fullName>
    </submittedName>
</protein>
<dbReference type="PANTHER" id="PTHR23502:SF5">
    <property type="entry name" value="QUINIDINE RESISTANCE PROTEIN 3"/>
    <property type="match status" value="1"/>
</dbReference>
<evidence type="ECO:0000256" key="2">
    <source>
        <dbReference type="ARBA" id="ARBA00022692"/>
    </source>
</evidence>
<dbReference type="InterPro" id="IPR011701">
    <property type="entry name" value="MFS"/>
</dbReference>
<feature type="transmembrane region" description="Helical" evidence="6">
    <location>
        <begin position="390"/>
        <end position="410"/>
    </location>
</feature>
<keyword evidence="2 6" id="KW-0812">Transmembrane</keyword>
<feature type="compositionally biased region" description="Basic and acidic residues" evidence="5">
    <location>
        <begin position="508"/>
        <end position="520"/>
    </location>
</feature>
<keyword evidence="9" id="KW-1185">Reference proteome</keyword>
<dbReference type="GO" id="GO:0005886">
    <property type="term" value="C:plasma membrane"/>
    <property type="evidence" value="ECO:0007669"/>
    <property type="project" value="TreeGrafter"/>
</dbReference>
<dbReference type="Pfam" id="PF07690">
    <property type="entry name" value="MFS_1"/>
    <property type="match status" value="1"/>
</dbReference>
<evidence type="ECO:0000259" key="7">
    <source>
        <dbReference type="PROSITE" id="PS50850"/>
    </source>
</evidence>
<comment type="subcellular location">
    <subcellularLocation>
        <location evidence="1">Membrane</location>
        <topology evidence="1">Multi-pass membrane protein</topology>
    </subcellularLocation>
</comment>
<dbReference type="AlphaFoldDB" id="A0A167RS17"/>
<evidence type="ECO:0000256" key="4">
    <source>
        <dbReference type="ARBA" id="ARBA00023136"/>
    </source>
</evidence>
<dbReference type="Gene3D" id="1.20.1250.20">
    <property type="entry name" value="MFS general substrate transporter like domains"/>
    <property type="match status" value="1"/>
</dbReference>
<feature type="compositionally biased region" description="Pro residues" evidence="5">
    <location>
        <begin position="1"/>
        <end position="15"/>
    </location>
</feature>
<feature type="transmembrane region" description="Helical" evidence="6">
    <location>
        <begin position="416"/>
        <end position="442"/>
    </location>
</feature>
<dbReference type="SUPFAM" id="SSF103473">
    <property type="entry name" value="MFS general substrate transporter"/>
    <property type="match status" value="1"/>
</dbReference>
<feature type="transmembrane region" description="Helical" evidence="6">
    <location>
        <begin position="347"/>
        <end position="369"/>
    </location>
</feature>
<feature type="domain" description="Major facilitator superfamily (MFS) profile" evidence="7">
    <location>
        <begin position="94"/>
        <end position="507"/>
    </location>
</feature>
<evidence type="ECO:0000256" key="5">
    <source>
        <dbReference type="SAM" id="MobiDB-lite"/>
    </source>
</evidence>
<proteinExistence type="predicted"/>
<dbReference type="PANTHER" id="PTHR23502">
    <property type="entry name" value="MAJOR FACILITATOR SUPERFAMILY"/>
    <property type="match status" value="1"/>
</dbReference>
<feature type="transmembrane region" description="Helical" evidence="6">
    <location>
        <begin position="160"/>
        <end position="179"/>
    </location>
</feature>
<evidence type="ECO:0000313" key="8">
    <source>
        <dbReference type="EMBL" id="KZP01212.1"/>
    </source>
</evidence>
<feature type="transmembrane region" description="Helical" evidence="6">
    <location>
        <begin position="132"/>
        <end position="151"/>
    </location>
</feature>
<feature type="transmembrane region" description="Helical" evidence="6">
    <location>
        <begin position="304"/>
        <end position="327"/>
    </location>
</feature>
<feature type="compositionally biased region" description="Pro residues" evidence="5">
    <location>
        <begin position="47"/>
        <end position="57"/>
    </location>
</feature>
<gene>
    <name evidence="8" type="ORF">CALVIDRAFT_475067</name>
</gene>
<organism evidence="8 9">
    <name type="scientific">Calocera viscosa (strain TUFC12733)</name>
    <dbReference type="NCBI Taxonomy" id="1330018"/>
    <lineage>
        <taxon>Eukaryota</taxon>
        <taxon>Fungi</taxon>
        <taxon>Dikarya</taxon>
        <taxon>Basidiomycota</taxon>
        <taxon>Agaricomycotina</taxon>
        <taxon>Dacrymycetes</taxon>
        <taxon>Dacrymycetales</taxon>
        <taxon>Dacrymycetaceae</taxon>
        <taxon>Calocera</taxon>
    </lineage>
</organism>
<dbReference type="InterPro" id="IPR036259">
    <property type="entry name" value="MFS_trans_sf"/>
</dbReference>
<dbReference type="STRING" id="1330018.A0A167RS17"/>
<feature type="transmembrane region" description="Helical" evidence="6">
    <location>
        <begin position="249"/>
        <end position="268"/>
    </location>
</feature>
<feature type="region of interest" description="Disordered" evidence="5">
    <location>
        <begin position="1"/>
        <end position="61"/>
    </location>
</feature>
<dbReference type="GO" id="GO:0022857">
    <property type="term" value="F:transmembrane transporter activity"/>
    <property type="evidence" value="ECO:0007669"/>
    <property type="project" value="InterPro"/>
</dbReference>